<dbReference type="OrthoDB" id="10053647at2759"/>
<reference evidence="1 2" key="1">
    <citation type="submission" date="2020-06" db="EMBL/GenBank/DDBJ databases">
        <authorList>
            <person name="Li R."/>
            <person name="Bekaert M."/>
        </authorList>
    </citation>
    <scope>NUCLEOTIDE SEQUENCE [LARGE SCALE GENOMIC DNA]</scope>
    <source>
        <strain evidence="2">wild</strain>
    </source>
</reference>
<dbReference type="AlphaFoldDB" id="A0A6J8AWX0"/>
<dbReference type="Proteomes" id="UP000507470">
    <property type="component" value="Unassembled WGS sequence"/>
</dbReference>
<evidence type="ECO:0000313" key="2">
    <source>
        <dbReference type="Proteomes" id="UP000507470"/>
    </source>
</evidence>
<evidence type="ECO:0000313" key="1">
    <source>
        <dbReference type="EMBL" id="CAC5374770.1"/>
    </source>
</evidence>
<proteinExistence type="predicted"/>
<keyword evidence="2" id="KW-1185">Reference proteome</keyword>
<dbReference type="EMBL" id="CACVKT020002054">
    <property type="protein sequence ID" value="CAC5374770.1"/>
    <property type="molecule type" value="Genomic_DNA"/>
</dbReference>
<gene>
    <name evidence="1" type="ORF">MCOR_12042</name>
</gene>
<sequence length="206" mass="24347">MKRARKDNKDIYMSILDFCNTQTDGMSSSPSQRLMCRRTKTRLPTSWSLLKPYIPLSATQNARDLQELERGQCVWISPKPNDRTKTWTKGIRRKVDIRSYEVYTDQGQKLRRNRRDIRISRGTNRQSDNYVMPNDIDFNPYRVPEDSLYELNTDNRNRQNQNTDNTPIITRGETWNLVSVNPMLIVIRPTSRLEIHYLPIPDPEDK</sequence>
<accession>A0A6J8AWX0</accession>
<protein>
    <submittedName>
        <fullName evidence="1">Uncharacterized protein</fullName>
    </submittedName>
</protein>
<organism evidence="1 2">
    <name type="scientific">Mytilus coruscus</name>
    <name type="common">Sea mussel</name>
    <dbReference type="NCBI Taxonomy" id="42192"/>
    <lineage>
        <taxon>Eukaryota</taxon>
        <taxon>Metazoa</taxon>
        <taxon>Spiralia</taxon>
        <taxon>Lophotrochozoa</taxon>
        <taxon>Mollusca</taxon>
        <taxon>Bivalvia</taxon>
        <taxon>Autobranchia</taxon>
        <taxon>Pteriomorphia</taxon>
        <taxon>Mytilida</taxon>
        <taxon>Mytiloidea</taxon>
        <taxon>Mytilidae</taxon>
        <taxon>Mytilinae</taxon>
        <taxon>Mytilus</taxon>
    </lineage>
</organism>
<name>A0A6J8AWX0_MYTCO</name>